<dbReference type="EMBL" id="RSCE01000003">
    <property type="protein sequence ID" value="RSH85021.1"/>
    <property type="molecule type" value="Genomic_DNA"/>
</dbReference>
<sequence>MPVRGLGDLVAPRVKVSEVQPKRRQQEVGGSTPNMPPKSSSQLCTFPRRPAILLGSQTSKKLGLGGNEAPSDESGIRTHVRRLRIDILFKRSRRGVEQP</sequence>
<feature type="compositionally biased region" description="Polar residues" evidence="1">
    <location>
        <begin position="28"/>
        <end position="44"/>
    </location>
</feature>
<accession>A0A427Y1R4</accession>
<organism evidence="2 3">
    <name type="scientific">Apiotrichum porosum</name>
    <dbReference type="NCBI Taxonomy" id="105984"/>
    <lineage>
        <taxon>Eukaryota</taxon>
        <taxon>Fungi</taxon>
        <taxon>Dikarya</taxon>
        <taxon>Basidiomycota</taxon>
        <taxon>Agaricomycotina</taxon>
        <taxon>Tremellomycetes</taxon>
        <taxon>Trichosporonales</taxon>
        <taxon>Trichosporonaceae</taxon>
        <taxon>Apiotrichum</taxon>
    </lineage>
</organism>
<gene>
    <name evidence="2" type="ORF">EHS24_006606</name>
</gene>
<evidence type="ECO:0000313" key="2">
    <source>
        <dbReference type="EMBL" id="RSH85021.1"/>
    </source>
</evidence>
<evidence type="ECO:0000256" key="1">
    <source>
        <dbReference type="SAM" id="MobiDB-lite"/>
    </source>
</evidence>
<dbReference type="Proteomes" id="UP000279236">
    <property type="component" value="Unassembled WGS sequence"/>
</dbReference>
<feature type="region of interest" description="Disordered" evidence="1">
    <location>
        <begin position="56"/>
        <end position="75"/>
    </location>
</feature>
<protein>
    <submittedName>
        <fullName evidence="2">Uncharacterized protein</fullName>
    </submittedName>
</protein>
<reference evidence="2 3" key="1">
    <citation type="submission" date="2018-11" db="EMBL/GenBank/DDBJ databases">
        <title>Genome sequence of Apiotrichum porosum DSM 27194.</title>
        <authorList>
            <person name="Aliyu H."/>
            <person name="Gorte O."/>
            <person name="Ochsenreither K."/>
        </authorList>
    </citation>
    <scope>NUCLEOTIDE SEQUENCE [LARGE SCALE GENOMIC DNA]</scope>
    <source>
        <strain evidence="2 3">DSM 27194</strain>
    </source>
</reference>
<proteinExistence type="predicted"/>
<dbReference type="AlphaFoldDB" id="A0A427Y1R4"/>
<feature type="region of interest" description="Disordered" evidence="1">
    <location>
        <begin position="12"/>
        <end position="44"/>
    </location>
</feature>
<dbReference type="RefSeq" id="XP_028478469.1">
    <property type="nucleotide sequence ID" value="XM_028622017.1"/>
</dbReference>
<name>A0A427Y1R4_9TREE</name>
<evidence type="ECO:0000313" key="3">
    <source>
        <dbReference type="Proteomes" id="UP000279236"/>
    </source>
</evidence>
<comment type="caution">
    <text evidence="2">The sequence shown here is derived from an EMBL/GenBank/DDBJ whole genome shotgun (WGS) entry which is preliminary data.</text>
</comment>
<dbReference type="GeneID" id="39591149"/>
<keyword evidence="3" id="KW-1185">Reference proteome</keyword>